<reference evidence="11 12" key="1">
    <citation type="journal article" date="2019" name="Nat. Ecol. Evol.">
        <title>Megaphylogeny resolves global patterns of mushroom evolution.</title>
        <authorList>
            <person name="Varga T."/>
            <person name="Krizsan K."/>
            <person name="Foldi C."/>
            <person name="Dima B."/>
            <person name="Sanchez-Garcia M."/>
            <person name="Sanchez-Ramirez S."/>
            <person name="Szollosi G.J."/>
            <person name="Szarkandi J.G."/>
            <person name="Papp V."/>
            <person name="Albert L."/>
            <person name="Andreopoulos W."/>
            <person name="Angelini C."/>
            <person name="Antonin V."/>
            <person name="Barry K.W."/>
            <person name="Bougher N.L."/>
            <person name="Buchanan P."/>
            <person name="Buyck B."/>
            <person name="Bense V."/>
            <person name="Catcheside P."/>
            <person name="Chovatia M."/>
            <person name="Cooper J."/>
            <person name="Damon W."/>
            <person name="Desjardin D."/>
            <person name="Finy P."/>
            <person name="Geml J."/>
            <person name="Haridas S."/>
            <person name="Hughes K."/>
            <person name="Justo A."/>
            <person name="Karasinski D."/>
            <person name="Kautmanova I."/>
            <person name="Kiss B."/>
            <person name="Kocsube S."/>
            <person name="Kotiranta H."/>
            <person name="LaButti K.M."/>
            <person name="Lechner B.E."/>
            <person name="Liimatainen K."/>
            <person name="Lipzen A."/>
            <person name="Lukacs Z."/>
            <person name="Mihaltcheva S."/>
            <person name="Morgado L.N."/>
            <person name="Niskanen T."/>
            <person name="Noordeloos M.E."/>
            <person name="Ohm R.A."/>
            <person name="Ortiz-Santana B."/>
            <person name="Ovrebo C."/>
            <person name="Racz N."/>
            <person name="Riley R."/>
            <person name="Savchenko A."/>
            <person name="Shiryaev A."/>
            <person name="Soop K."/>
            <person name="Spirin V."/>
            <person name="Szebenyi C."/>
            <person name="Tomsovsky M."/>
            <person name="Tulloss R.E."/>
            <person name="Uehling J."/>
            <person name="Grigoriev I.V."/>
            <person name="Vagvolgyi C."/>
            <person name="Papp T."/>
            <person name="Martin F.M."/>
            <person name="Miettinen O."/>
            <person name="Hibbett D.S."/>
            <person name="Nagy L.G."/>
        </authorList>
    </citation>
    <scope>NUCLEOTIDE SEQUENCE [LARGE SCALE GENOMIC DNA]</scope>
    <source>
        <strain evidence="11 12">CBS 309.79</strain>
    </source>
</reference>
<evidence type="ECO:0000256" key="8">
    <source>
        <dbReference type="ARBA" id="ARBA00023136"/>
    </source>
</evidence>
<evidence type="ECO:0000256" key="3">
    <source>
        <dbReference type="ARBA" id="ARBA00022448"/>
    </source>
</evidence>
<feature type="transmembrane region" description="Helical" evidence="10">
    <location>
        <begin position="101"/>
        <end position="120"/>
    </location>
</feature>
<feature type="transmembrane region" description="Helical" evidence="10">
    <location>
        <begin position="585"/>
        <end position="609"/>
    </location>
</feature>
<feature type="transmembrane region" description="Helical" evidence="10">
    <location>
        <begin position="270"/>
        <end position="301"/>
    </location>
</feature>
<keyword evidence="8 10" id="KW-0472">Membrane</keyword>
<dbReference type="GO" id="GO:0035673">
    <property type="term" value="F:oligopeptide transmembrane transporter activity"/>
    <property type="evidence" value="ECO:0007669"/>
    <property type="project" value="InterPro"/>
</dbReference>
<proteinExistence type="inferred from homology"/>
<dbReference type="Proteomes" id="UP000305067">
    <property type="component" value="Unassembled WGS sequence"/>
</dbReference>
<dbReference type="Pfam" id="PF03169">
    <property type="entry name" value="OPT"/>
    <property type="match status" value="1"/>
</dbReference>
<keyword evidence="6" id="KW-0653">Protein transport</keyword>
<evidence type="ECO:0000313" key="11">
    <source>
        <dbReference type="EMBL" id="TFL04082.1"/>
    </source>
</evidence>
<protein>
    <submittedName>
        <fullName evidence="11">OPT oligopeptide transporter protein-domain-containing protein</fullName>
    </submittedName>
</protein>
<comment type="similarity">
    <text evidence="2">Belongs to the oligopeptide OPT transporter family.</text>
</comment>
<keyword evidence="5" id="KW-0571">Peptide transport</keyword>
<organism evidence="11 12">
    <name type="scientific">Pterulicium gracile</name>
    <dbReference type="NCBI Taxonomy" id="1884261"/>
    <lineage>
        <taxon>Eukaryota</taxon>
        <taxon>Fungi</taxon>
        <taxon>Dikarya</taxon>
        <taxon>Basidiomycota</taxon>
        <taxon>Agaricomycotina</taxon>
        <taxon>Agaricomycetes</taxon>
        <taxon>Agaricomycetidae</taxon>
        <taxon>Agaricales</taxon>
        <taxon>Pleurotineae</taxon>
        <taxon>Pterulaceae</taxon>
        <taxon>Pterulicium</taxon>
    </lineage>
</organism>
<evidence type="ECO:0000256" key="1">
    <source>
        <dbReference type="ARBA" id="ARBA00004141"/>
    </source>
</evidence>
<keyword evidence="7 10" id="KW-1133">Transmembrane helix</keyword>
<evidence type="ECO:0000256" key="7">
    <source>
        <dbReference type="ARBA" id="ARBA00022989"/>
    </source>
</evidence>
<comment type="subcellular location">
    <subcellularLocation>
        <location evidence="1">Membrane</location>
        <topology evidence="1">Multi-pass membrane protein</topology>
    </subcellularLocation>
</comment>
<keyword evidence="12" id="KW-1185">Reference proteome</keyword>
<dbReference type="InterPro" id="IPR004648">
    <property type="entry name" value="Oligpept_transpt"/>
</dbReference>
<feature type="transmembrane region" description="Helical" evidence="10">
    <location>
        <begin position="652"/>
        <end position="673"/>
    </location>
</feature>
<evidence type="ECO:0000256" key="2">
    <source>
        <dbReference type="ARBA" id="ARBA00008807"/>
    </source>
</evidence>
<evidence type="ECO:0000256" key="9">
    <source>
        <dbReference type="SAM" id="MobiDB-lite"/>
    </source>
</evidence>
<dbReference type="OrthoDB" id="9986677at2759"/>
<sequence length="788" mass="87083">MSDNHVEQTGFFSLFTTLPNLSRQESHTSAAAPPTQTTLDVKSDQSDDEKEQPDERGRYVDEGDGVEYLNGEPIISTGSDVSRFVVDVRDDGDDPMTIRSLFLGTIWAGLAAALYQIYVFKPVQMHVSSVFLLLIVYTSGQLWATLLPRQSWVEGTRWERYGWIIQLINPGKFTIKEHVVSTLIASTAAYGSASVSNFAVQRLYYDTNVGPLTAVFATFSTAMFGYGLCGILRPLTVYPSEMVYWGNLPTVSIFQSLHFDTSTNSRRLKLFWIVFGAIFAYEVVPAYMFPLLGGFSVFCLASQGASTRTRNDFTNIFGGAQANEGLGILSLCFDWQYIGSAFLSRPIQQQANTWVGYAFCYVAILGIYYSNTWASKSFPMLSTSIFSSNGSIYQQSAVFDQHFNLNETALDEVGLPSLTGSNAWNNLVANLAIGGLIAHVVLFWRQPAIDAIRQARAGDQPDPHFQAMKRYKEAPTWWYLILMGLAFLAGLVVCIKGETTLPWWSFIVALLLGSFITPFSTILYARMGTGISTNQLFKMVAGAANPGRPVGNLYFSMWSHDVVSQSIGLAGDLKMGQYLKVPPRVMFITQIWGALLGAVINYVVMVSIVTAQREILLSPTGSNVWSGQVVQSLNSQAVTWSMAKQVYGLSGAYYMIPFALVIGIFPTTIQYFLCKRWKTIGGVKTDSILLPIIFMYSGYLYAGVNSTTTTIIATGVTSQLWLRRYHPVWYRKYNYILGGAMDGGAQVMIFLLSFAVFGASGKERPFPKWAGNPARGRVDYCNGNGALG</sequence>
<feature type="transmembrane region" description="Helical" evidence="10">
    <location>
        <begin position="126"/>
        <end position="147"/>
    </location>
</feature>
<keyword evidence="4 10" id="KW-0812">Transmembrane</keyword>
<dbReference type="GO" id="GO:0015031">
    <property type="term" value="P:protein transport"/>
    <property type="evidence" value="ECO:0007669"/>
    <property type="project" value="UniProtKB-KW"/>
</dbReference>
<feature type="transmembrane region" description="Helical" evidence="10">
    <location>
        <begin position="477"/>
        <end position="495"/>
    </location>
</feature>
<gene>
    <name evidence="11" type="ORF">BDV98DRAFT_563534</name>
</gene>
<accession>A0A5C3QQF1</accession>
<evidence type="ECO:0000256" key="4">
    <source>
        <dbReference type="ARBA" id="ARBA00022692"/>
    </source>
</evidence>
<evidence type="ECO:0000313" key="12">
    <source>
        <dbReference type="Proteomes" id="UP000305067"/>
    </source>
</evidence>
<feature type="transmembrane region" description="Helical" evidence="10">
    <location>
        <begin position="423"/>
        <end position="444"/>
    </location>
</feature>
<evidence type="ECO:0000256" key="6">
    <source>
        <dbReference type="ARBA" id="ARBA00022927"/>
    </source>
</evidence>
<evidence type="ECO:0000256" key="10">
    <source>
        <dbReference type="SAM" id="Phobius"/>
    </source>
</evidence>
<dbReference type="NCBIfam" id="TIGR00728">
    <property type="entry name" value="OPT_sfam"/>
    <property type="match status" value="1"/>
</dbReference>
<dbReference type="AlphaFoldDB" id="A0A5C3QQF1"/>
<feature type="transmembrane region" description="Helical" evidence="10">
    <location>
        <begin position="735"/>
        <end position="759"/>
    </location>
</feature>
<keyword evidence="3" id="KW-0813">Transport</keyword>
<feature type="transmembrane region" description="Helical" evidence="10">
    <location>
        <begin position="501"/>
        <end position="525"/>
    </location>
</feature>
<feature type="transmembrane region" description="Helical" evidence="10">
    <location>
        <begin position="354"/>
        <end position="371"/>
    </location>
</feature>
<feature type="compositionally biased region" description="Polar residues" evidence="9">
    <location>
        <begin position="23"/>
        <end position="40"/>
    </location>
</feature>
<dbReference type="GO" id="GO:0016020">
    <property type="term" value="C:membrane"/>
    <property type="evidence" value="ECO:0007669"/>
    <property type="project" value="UniProtKB-SubCell"/>
</dbReference>
<feature type="transmembrane region" description="Helical" evidence="10">
    <location>
        <begin position="212"/>
        <end position="235"/>
    </location>
</feature>
<dbReference type="InterPro" id="IPR004813">
    <property type="entry name" value="OPT"/>
</dbReference>
<evidence type="ECO:0000256" key="5">
    <source>
        <dbReference type="ARBA" id="ARBA00022856"/>
    </source>
</evidence>
<feature type="transmembrane region" description="Helical" evidence="10">
    <location>
        <begin position="693"/>
        <end position="715"/>
    </location>
</feature>
<dbReference type="PANTHER" id="PTHR22601">
    <property type="entry name" value="ISP4 LIKE PROTEIN"/>
    <property type="match status" value="1"/>
</dbReference>
<dbReference type="EMBL" id="ML178819">
    <property type="protein sequence ID" value="TFL04082.1"/>
    <property type="molecule type" value="Genomic_DNA"/>
</dbReference>
<name>A0A5C3QQF1_9AGAR</name>
<feature type="region of interest" description="Disordered" evidence="9">
    <location>
        <begin position="23"/>
        <end position="63"/>
    </location>
</feature>